<reference evidence="6" key="1">
    <citation type="submission" date="2016-04" db="EMBL/GenBank/DDBJ databases">
        <authorList>
            <person name="Strepis N."/>
        </authorList>
    </citation>
    <scope>NUCLEOTIDE SEQUENCE [LARGE SCALE GENOMIC DNA]</scope>
</reference>
<evidence type="ECO:0000256" key="3">
    <source>
        <dbReference type="ARBA" id="ARBA00023163"/>
    </source>
</evidence>
<protein>
    <submittedName>
        <fullName evidence="5">Transcription regulator hth laci</fullName>
    </submittedName>
</protein>
<dbReference type="GO" id="GO:0003700">
    <property type="term" value="F:DNA-binding transcription factor activity"/>
    <property type="evidence" value="ECO:0007669"/>
    <property type="project" value="TreeGrafter"/>
</dbReference>
<dbReference type="Gene3D" id="3.40.50.2300">
    <property type="match status" value="2"/>
</dbReference>
<evidence type="ECO:0000313" key="5">
    <source>
        <dbReference type="EMBL" id="SLM51973.1"/>
    </source>
</evidence>
<dbReference type="SUPFAM" id="SSF53822">
    <property type="entry name" value="Periplasmic binding protein-like I"/>
    <property type="match status" value="1"/>
</dbReference>
<keyword evidence="3" id="KW-0804">Transcription</keyword>
<dbReference type="CDD" id="cd06286">
    <property type="entry name" value="PBP1_CcpB-like"/>
    <property type="match status" value="1"/>
</dbReference>
<feature type="domain" description="HTH lacI-type" evidence="4">
    <location>
        <begin position="2"/>
        <end position="56"/>
    </location>
</feature>
<dbReference type="Pfam" id="PF13377">
    <property type="entry name" value="Peripla_BP_3"/>
    <property type="match status" value="1"/>
</dbReference>
<dbReference type="PROSITE" id="PS00356">
    <property type="entry name" value="HTH_LACI_1"/>
    <property type="match status" value="1"/>
</dbReference>
<dbReference type="GO" id="GO:0000976">
    <property type="term" value="F:transcription cis-regulatory region binding"/>
    <property type="evidence" value="ECO:0007669"/>
    <property type="project" value="TreeGrafter"/>
</dbReference>
<keyword evidence="6" id="KW-1185">Reference proteome</keyword>
<evidence type="ECO:0000256" key="1">
    <source>
        <dbReference type="ARBA" id="ARBA00023015"/>
    </source>
</evidence>
<dbReference type="PANTHER" id="PTHR30146:SF105">
    <property type="entry name" value="CATABOLITE CONTROL PROTEIN B"/>
    <property type="match status" value="1"/>
</dbReference>
<dbReference type="OrthoDB" id="9798934at2"/>
<evidence type="ECO:0000313" key="6">
    <source>
        <dbReference type="Proteomes" id="UP000195985"/>
    </source>
</evidence>
<keyword evidence="1" id="KW-0805">Transcription regulation</keyword>
<dbReference type="SUPFAM" id="SSF47413">
    <property type="entry name" value="lambda repressor-like DNA-binding domains"/>
    <property type="match status" value="1"/>
</dbReference>
<dbReference type="PROSITE" id="PS50932">
    <property type="entry name" value="HTH_LACI_2"/>
    <property type="match status" value="1"/>
</dbReference>
<dbReference type="RefSeq" id="WP_086942785.1">
    <property type="nucleotide sequence ID" value="NZ_FONM01000017.1"/>
</dbReference>
<name>A0A1W1IGQ8_9LACT</name>
<dbReference type="Pfam" id="PF00356">
    <property type="entry name" value="LacI"/>
    <property type="match status" value="1"/>
</dbReference>
<dbReference type="SMART" id="SM00354">
    <property type="entry name" value="HTH_LACI"/>
    <property type="match status" value="1"/>
</dbReference>
<dbReference type="EMBL" id="FWEY01000004">
    <property type="protein sequence ID" value="SLM51973.1"/>
    <property type="molecule type" value="Genomic_DNA"/>
</dbReference>
<accession>A0A1W1IGQ8</accession>
<dbReference type="InterPro" id="IPR000843">
    <property type="entry name" value="HTH_LacI"/>
</dbReference>
<evidence type="ECO:0000256" key="2">
    <source>
        <dbReference type="ARBA" id="ARBA00023125"/>
    </source>
</evidence>
<keyword evidence="2" id="KW-0238">DNA-binding</keyword>
<dbReference type="CDD" id="cd01392">
    <property type="entry name" value="HTH_LacI"/>
    <property type="match status" value="1"/>
</dbReference>
<dbReference type="InterPro" id="IPR028082">
    <property type="entry name" value="Peripla_BP_I"/>
</dbReference>
<dbReference type="PANTHER" id="PTHR30146">
    <property type="entry name" value="LACI-RELATED TRANSCRIPTIONAL REPRESSOR"/>
    <property type="match status" value="1"/>
</dbReference>
<dbReference type="Proteomes" id="UP000195985">
    <property type="component" value="Unassembled WGS sequence"/>
</dbReference>
<dbReference type="AlphaFoldDB" id="A0A1W1IGQ8"/>
<sequence length="332" mass="37735">MSTISDVAKLAKVSVSTVSRVISGKGYVSKETQKKVLQAAQELAYSPNLIARNLQSGKTQTIGFITNSPLGFPNSFLGTFIAIANLHDYYVTLYFTNGDKNKEIDVLNQMKHRQLDGIFVFNRSNEWSVFESYTAYGPIATRYRINSKQIYSSHIDHYPIYLASLNYLYQQGYKKIAHSMGNPENRNTKARIKAINSFYQGNGLLLNVDWLFCETSTENNGNQLAHWFHHATDKPEALACHSDSIAVEFISELQNLGYNVPRDVAVIGFDNSDISRLMHVTTVDYSANLQAENSFVHLYNQLNNTNIPQHHLEYKLIERKTTPKINDYIEQD</sequence>
<dbReference type="InterPro" id="IPR010982">
    <property type="entry name" value="Lambda_DNA-bd_dom_sf"/>
</dbReference>
<organism evidence="5 6">
    <name type="scientific">Trichococcus pasteurii</name>
    <dbReference type="NCBI Taxonomy" id="43064"/>
    <lineage>
        <taxon>Bacteria</taxon>
        <taxon>Bacillati</taxon>
        <taxon>Bacillota</taxon>
        <taxon>Bacilli</taxon>
        <taxon>Lactobacillales</taxon>
        <taxon>Carnobacteriaceae</taxon>
        <taxon>Trichococcus</taxon>
    </lineage>
</organism>
<dbReference type="Gene3D" id="1.10.260.40">
    <property type="entry name" value="lambda repressor-like DNA-binding domains"/>
    <property type="match status" value="1"/>
</dbReference>
<dbReference type="STRING" id="43064.SAMN04488086_1172"/>
<dbReference type="InterPro" id="IPR046335">
    <property type="entry name" value="LacI/GalR-like_sensor"/>
</dbReference>
<gene>
    <name evidence="5" type="ORF">TPAS_1653</name>
</gene>
<proteinExistence type="predicted"/>
<evidence type="ECO:0000259" key="4">
    <source>
        <dbReference type="PROSITE" id="PS50932"/>
    </source>
</evidence>